<dbReference type="Gene3D" id="2.40.10.350">
    <property type="entry name" value="Rod shape-determining protein MreC, domain 2"/>
    <property type="match status" value="1"/>
</dbReference>
<feature type="transmembrane region" description="Helical" evidence="6">
    <location>
        <begin position="12"/>
        <end position="29"/>
    </location>
</feature>
<proteinExistence type="inferred from homology"/>
<name>A0AAE3XMA5_9BACT</name>
<comment type="function">
    <text evidence="5">Involved in formation and maintenance of cell shape.</text>
</comment>
<evidence type="ECO:0000256" key="4">
    <source>
        <dbReference type="ARBA" id="ARBA00032089"/>
    </source>
</evidence>
<evidence type="ECO:0000259" key="7">
    <source>
        <dbReference type="Pfam" id="PF04085"/>
    </source>
</evidence>
<dbReference type="Proteomes" id="UP001185092">
    <property type="component" value="Unassembled WGS sequence"/>
</dbReference>
<keyword evidence="6" id="KW-0472">Membrane</keyword>
<dbReference type="Gene3D" id="2.40.10.340">
    <property type="entry name" value="Rod shape-determining protein MreC, domain 1"/>
    <property type="match status" value="1"/>
</dbReference>
<organism evidence="8 9">
    <name type="scientific">Aureibacter tunicatorum</name>
    <dbReference type="NCBI Taxonomy" id="866807"/>
    <lineage>
        <taxon>Bacteria</taxon>
        <taxon>Pseudomonadati</taxon>
        <taxon>Bacteroidota</taxon>
        <taxon>Cytophagia</taxon>
        <taxon>Cytophagales</taxon>
        <taxon>Persicobacteraceae</taxon>
        <taxon>Aureibacter</taxon>
    </lineage>
</organism>
<dbReference type="RefSeq" id="WP_309937884.1">
    <property type="nucleotide sequence ID" value="NZ_AP025305.1"/>
</dbReference>
<comment type="similarity">
    <text evidence="1 5">Belongs to the MreC family.</text>
</comment>
<dbReference type="InterPro" id="IPR055342">
    <property type="entry name" value="MreC_beta-barrel_core"/>
</dbReference>
<keyword evidence="6" id="KW-0812">Transmembrane</keyword>
<evidence type="ECO:0000313" key="9">
    <source>
        <dbReference type="Proteomes" id="UP001185092"/>
    </source>
</evidence>
<protein>
    <recommendedName>
        <fullName evidence="2 5">Cell shape-determining protein MreC</fullName>
    </recommendedName>
    <alternativeName>
        <fullName evidence="4 5">Cell shape protein MreC</fullName>
    </alternativeName>
</protein>
<evidence type="ECO:0000256" key="5">
    <source>
        <dbReference type="PIRNR" id="PIRNR038471"/>
    </source>
</evidence>
<sequence length="295" mass="33250">MHKLFLFLFKRRTFILFVVLELVCFFLIVKHNRFQSASFFNSSNAVIGGMLQQKSSIYDYFSLKRVNNELAFENAKLRARLYSLEGKNLVLPDSLGDSLRLKLFNEKLNVDSLGENHFKGDYEFLPAKVINNSVKFANNYITLDRGRLGGVENGMGVISDQGVVGIVKSVSNNFSTVASLLHTNILISSEIKSVGVIGSVRWDGEEPRVVMLDYIPRHIDVHKGDTVVTSGYNAIFPQGIMVGTIDEVDLPQNQSFYDISVKLSNDFTALKHVYLVENKNKLEIDSLQNQTDLKK</sequence>
<evidence type="ECO:0000313" key="8">
    <source>
        <dbReference type="EMBL" id="MDR6238396.1"/>
    </source>
</evidence>
<dbReference type="Pfam" id="PF04085">
    <property type="entry name" value="MreC"/>
    <property type="match status" value="1"/>
</dbReference>
<dbReference type="InterPro" id="IPR042175">
    <property type="entry name" value="Cell/Rod_MreC_2"/>
</dbReference>
<dbReference type="InterPro" id="IPR042177">
    <property type="entry name" value="Cell/Rod_1"/>
</dbReference>
<reference evidence="8" key="1">
    <citation type="submission" date="2023-07" db="EMBL/GenBank/DDBJ databases">
        <title>Genomic Encyclopedia of Type Strains, Phase IV (KMG-IV): sequencing the most valuable type-strain genomes for metagenomic binning, comparative biology and taxonomic classification.</title>
        <authorList>
            <person name="Goeker M."/>
        </authorList>
    </citation>
    <scope>NUCLEOTIDE SEQUENCE</scope>
    <source>
        <strain evidence="8">DSM 26174</strain>
    </source>
</reference>
<dbReference type="GO" id="GO:0008360">
    <property type="term" value="P:regulation of cell shape"/>
    <property type="evidence" value="ECO:0007669"/>
    <property type="project" value="UniProtKB-KW"/>
</dbReference>
<accession>A0AAE3XMA5</accession>
<dbReference type="EMBL" id="JAVDQD010000001">
    <property type="protein sequence ID" value="MDR6238396.1"/>
    <property type="molecule type" value="Genomic_DNA"/>
</dbReference>
<dbReference type="PANTHER" id="PTHR34138:SF1">
    <property type="entry name" value="CELL SHAPE-DETERMINING PROTEIN MREC"/>
    <property type="match status" value="1"/>
</dbReference>
<dbReference type="GO" id="GO:0005886">
    <property type="term" value="C:plasma membrane"/>
    <property type="evidence" value="ECO:0007669"/>
    <property type="project" value="TreeGrafter"/>
</dbReference>
<dbReference type="NCBIfam" id="TIGR00219">
    <property type="entry name" value="mreC"/>
    <property type="match status" value="1"/>
</dbReference>
<comment type="caution">
    <text evidence="8">The sequence shown here is derived from an EMBL/GenBank/DDBJ whole genome shotgun (WGS) entry which is preliminary data.</text>
</comment>
<dbReference type="PIRSF" id="PIRSF038471">
    <property type="entry name" value="MreC"/>
    <property type="match status" value="1"/>
</dbReference>
<evidence type="ECO:0000256" key="2">
    <source>
        <dbReference type="ARBA" id="ARBA00013855"/>
    </source>
</evidence>
<evidence type="ECO:0000256" key="1">
    <source>
        <dbReference type="ARBA" id="ARBA00009369"/>
    </source>
</evidence>
<keyword evidence="3 5" id="KW-0133">Cell shape</keyword>
<dbReference type="NCBIfam" id="NF010532">
    <property type="entry name" value="PRK13922.9-3"/>
    <property type="match status" value="1"/>
</dbReference>
<gene>
    <name evidence="8" type="ORF">HNQ88_001372</name>
</gene>
<evidence type="ECO:0000256" key="3">
    <source>
        <dbReference type="ARBA" id="ARBA00022960"/>
    </source>
</evidence>
<dbReference type="AlphaFoldDB" id="A0AAE3XMA5"/>
<feature type="domain" description="Rod shape-determining protein MreC beta-barrel core" evidence="7">
    <location>
        <begin position="129"/>
        <end position="277"/>
    </location>
</feature>
<dbReference type="PANTHER" id="PTHR34138">
    <property type="entry name" value="CELL SHAPE-DETERMINING PROTEIN MREC"/>
    <property type="match status" value="1"/>
</dbReference>
<keyword evidence="9" id="KW-1185">Reference proteome</keyword>
<dbReference type="InterPro" id="IPR007221">
    <property type="entry name" value="MreC"/>
</dbReference>
<keyword evidence="6" id="KW-1133">Transmembrane helix</keyword>
<evidence type="ECO:0000256" key="6">
    <source>
        <dbReference type="SAM" id="Phobius"/>
    </source>
</evidence>